<dbReference type="Proteomes" id="UP000834106">
    <property type="component" value="Chromosome 7"/>
</dbReference>
<evidence type="ECO:0000256" key="1">
    <source>
        <dbReference type="SAM" id="MobiDB-lite"/>
    </source>
</evidence>
<dbReference type="AlphaFoldDB" id="A0AAD1Z841"/>
<keyword evidence="3" id="KW-1185">Reference proteome</keyword>
<name>A0AAD1Z841_9LAMI</name>
<dbReference type="Gene3D" id="2.30.30.1040">
    <property type="match status" value="1"/>
</dbReference>
<organism evidence="2 3">
    <name type="scientific">Fraxinus pennsylvanica</name>
    <dbReference type="NCBI Taxonomy" id="56036"/>
    <lineage>
        <taxon>Eukaryota</taxon>
        <taxon>Viridiplantae</taxon>
        <taxon>Streptophyta</taxon>
        <taxon>Embryophyta</taxon>
        <taxon>Tracheophyta</taxon>
        <taxon>Spermatophyta</taxon>
        <taxon>Magnoliopsida</taxon>
        <taxon>eudicotyledons</taxon>
        <taxon>Gunneridae</taxon>
        <taxon>Pentapetalae</taxon>
        <taxon>asterids</taxon>
        <taxon>lamiids</taxon>
        <taxon>Lamiales</taxon>
        <taxon>Oleaceae</taxon>
        <taxon>Oleeae</taxon>
        <taxon>Fraxinus</taxon>
    </lineage>
</organism>
<evidence type="ECO:0000313" key="2">
    <source>
        <dbReference type="EMBL" id="CAI9764693.1"/>
    </source>
</evidence>
<protein>
    <recommendedName>
        <fullName evidence="4">Auxin-responsive protein</fullName>
    </recommendedName>
</protein>
<accession>A0AAD1Z841</accession>
<sequence>MDRGLEVRWDDMEGNRHTRVSPWEIEPSGSAYGPSSFLVPGTKRTRGSLPTTKPHFPIQGDGNEASDFEEPSRFEVLSSMISGVGGNIRHLQEGSETPSVGTGFVESSRFRKVLQGQETPSSLQYGRCPAANQFRENSGSVQLPNYGSNWSA</sequence>
<proteinExistence type="predicted"/>
<dbReference type="EMBL" id="OU503042">
    <property type="protein sequence ID" value="CAI9764693.1"/>
    <property type="molecule type" value="Genomic_DNA"/>
</dbReference>
<evidence type="ECO:0000313" key="3">
    <source>
        <dbReference type="Proteomes" id="UP000834106"/>
    </source>
</evidence>
<gene>
    <name evidence="2" type="ORF">FPE_LOCUS12123</name>
</gene>
<reference evidence="2" key="1">
    <citation type="submission" date="2023-05" db="EMBL/GenBank/DDBJ databases">
        <authorList>
            <person name="Huff M."/>
        </authorList>
    </citation>
    <scope>NUCLEOTIDE SEQUENCE</scope>
</reference>
<feature type="region of interest" description="Disordered" evidence="1">
    <location>
        <begin position="20"/>
        <end position="67"/>
    </location>
</feature>
<evidence type="ECO:0008006" key="4">
    <source>
        <dbReference type="Google" id="ProtNLM"/>
    </source>
</evidence>